<gene>
    <name evidence="3" type="ORF">ABUK86_05585</name>
</gene>
<keyword evidence="2" id="KW-0812">Transmembrane</keyword>
<reference evidence="3 4" key="1">
    <citation type="submission" date="2024-06" db="EMBL/GenBank/DDBJ databases">
        <authorList>
            <person name="Bataeva Y.V."/>
            <person name="Grigorian L.N."/>
            <person name="Solomentsev V.I."/>
        </authorList>
    </citation>
    <scope>NUCLEOTIDE SEQUENCE [LARGE SCALE GENOMIC DNA]</scope>
    <source>
        <strain evidence="4">SCPM-O-B-12605 (RCAM04882)</strain>
    </source>
</reference>
<organism evidence="3 4">
    <name type="scientific">Nocardiopsis tropica</name>
    <dbReference type="NCBI Taxonomy" id="109330"/>
    <lineage>
        <taxon>Bacteria</taxon>
        <taxon>Bacillati</taxon>
        <taxon>Actinomycetota</taxon>
        <taxon>Actinomycetes</taxon>
        <taxon>Streptosporangiales</taxon>
        <taxon>Nocardiopsidaceae</taxon>
        <taxon>Nocardiopsis</taxon>
    </lineage>
</organism>
<feature type="transmembrane region" description="Helical" evidence="2">
    <location>
        <begin position="246"/>
        <end position="268"/>
    </location>
</feature>
<feature type="transmembrane region" description="Helical" evidence="2">
    <location>
        <begin position="221"/>
        <end position="240"/>
    </location>
</feature>
<keyword evidence="2" id="KW-0472">Membrane</keyword>
<dbReference type="RefSeq" id="WP_352982824.1">
    <property type="nucleotide sequence ID" value="NZ_JBEQNA010000002.1"/>
</dbReference>
<keyword evidence="4" id="KW-1185">Reference proteome</keyword>
<evidence type="ECO:0000256" key="1">
    <source>
        <dbReference type="SAM" id="MobiDB-lite"/>
    </source>
</evidence>
<dbReference type="Proteomes" id="UP001432401">
    <property type="component" value="Unassembled WGS sequence"/>
</dbReference>
<feature type="region of interest" description="Disordered" evidence="1">
    <location>
        <begin position="642"/>
        <end position="694"/>
    </location>
</feature>
<feature type="transmembrane region" description="Helical" evidence="2">
    <location>
        <begin position="412"/>
        <end position="432"/>
    </location>
</feature>
<feature type="transmembrane region" description="Helical" evidence="2">
    <location>
        <begin position="387"/>
        <end position="406"/>
    </location>
</feature>
<comment type="caution">
    <text evidence="3">The sequence shown here is derived from an EMBL/GenBank/DDBJ whole genome shotgun (WGS) entry which is preliminary data.</text>
</comment>
<keyword evidence="2" id="KW-1133">Transmembrane helix</keyword>
<evidence type="ECO:0000256" key="2">
    <source>
        <dbReference type="SAM" id="Phobius"/>
    </source>
</evidence>
<evidence type="ECO:0000313" key="4">
    <source>
        <dbReference type="Proteomes" id="UP001432401"/>
    </source>
</evidence>
<name>A0ABV1ZR75_9ACTN</name>
<sequence length="694" mass="77907">MNEHDTFTTTNTAEPGSFVGAQVGQMHNSNVYVLNPDDPPEREYMVGRQYLNDGIPRKARKHIERARAQGVDDSEVRFHWVLAILSKRSYRDLAKEERALLADLSAGTGPGGRNGWRKGLNVVFALLSCVDGSGGDSDAAMDQLRSLPEPQHGLVLRHLELVLTGSMRQGVWHQLRENAAEAQGAGERINRVWAYFAPKPAEARARYPAPKSTSGWDALRGLVLAGVFLFAVATMMKSALAQGSLLALVSCLAMFVFGPVAGWHVTLWNHQHRRRMAKEREYGYLFSSPPPPKGGFTDQVTHDFDHYFAKYAPATKSRSTWLEQTKGVRRSLCDEVARTYRETGIETDRVRWLIRFMVRDVRRRWLTDQPLEPHELHKVDTATKIRCVILCLLLAAATVSTVTTAFQQAPVAAVGSALLTVIAGWFAIPLWMKIYSEHRRYDEELQERKEILGTRQDEYARWKGKLDDLRPTETEMEAWLDADKTLLLDETLKHYRLAWHEVTTHAFLTTAKRPCKSAHVPRGPWRHSKYEIRVFLVTDEGVREAIAVLDFEQAQWRTNSRINYRFDAVSSVQIEIVSARSYTLNITLTNGPTKSIIVPEAPTHDAVDEESRDEASMINLDAAGFSHTLRILEGMAAEGKPWFERATDPPPAFASEASEPDAASDAGAASPVRNGTARRERSTQPLPDRVAPVP</sequence>
<protein>
    <submittedName>
        <fullName evidence="3">Uncharacterized protein</fullName>
    </submittedName>
</protein>
<dbReference type="EMBL" id="JBEQNB010000003">
    <property type="protein sequence ID" value="MES0833236.1"/>
    <property type="molecule type" value="Genomic_DNA"/>
</dbReference>
<accession>A0ABV1ZR75</accession>
<evidence type="ECO:0000313" key="3">
    <source>
        <dbReference type="EMBL" id="MES0833236.1"/>
    </source>
</evidence>
<feature type="compositionally biased region" description="Low complexity" evidence="1">
    <location>
        <begin position="653"/>
        <end position="671"/>
    </location>
</feature>
<proteinExistence type="predicted"/>